<evidence type="ECO:0000256" key="7">
    <source>
        <dbReference type="SAM" id="Phobius"/>
    </source>
</evidence>
<geneLocation type="plasmid" evidence="9 10">
    <name>pMESIL02</name>
</geneLocation>
<feature type="transmembrane region" description="Helical" evidence="7">
    <location>
        <begin position="208"/>
        <end position="234"/>
    </location>
</feature>
<keyword evidence="3" id="KW-1003">Cell membrane</keyword>
<keyword evidence="9" id="KW-0614">Plasmid</keyword>
<evidence type="ECO:0000313" key="10">
    <source>
        <dbReference type="Proteomes" id="UP000001916"/>
    </source>
</evidence>
<evidence type="ECO:0000256" key="1">
    <source>
        <dbReference type="ARBA" id="ARBA00004651"/>
    </source>
</evidence>
<reference evidence="9 10" key="1">
    <citation type="journal article" date="2010" name="Stand. Genomic Sci.">
        <title>Complete genome sequence of Meiothermus silvanus type strain (VI-R2).</title>
        <authorList>
            <person name="Sikorski J."/>
            <person name="Tindall B.J."/>
            <person name="Lowry S."/>
            <person name="Lucas S."/>
            <person name="Nolan M."/>
            <person name="Copeland A."/>
            <person name="Glavina Del Rio T."/>
            <person name="Tice H."/>
            <person name="Cheng J.F."/>
            <person name="Han C."/>
            <person name="Pitluck S."/>
            <person name="Liolios K."/>
            <person name="Ivanova N."/>
            <person name="Mavromatis K."/>
            <person name="Mikhailova N."/>
            <person name="Pati A."/>
            <person name="Goodwin L."/>
            <person name="Chen A."/>
            <person name="Palaniappan K."/>
            <person name="Land M."/>
            <person name="Hauser L."/>
            <person name="Chang Y.J."/>
            <person name="Jeffries C.D."/>
            <person name="Rohde M."/>
            <person name="Goker M."/>
            <person name="Woyke T."/>
            <person name="Bristow J."/>
            <person name="Eisen J.A."/>
            <person name="Markowitz V."/>
            <person name="Hugenholtz P."/>
            <person name="Kyrpides N.C."/>
            <person name="Klenk H.P."/>
            <person name="Lapidus A."/>
        </authorList>
    </citation>
    <scope>NUCLEOTIDE SEQUENCE [LARGE SCALE GENOMIC DNA]</scope>
    <source>
        <strain evidence="10">ATCC 700542 / DSM 9946 / VI-R2</strain>
        <plasmid evidence="10">Plasmid pMESIL02</plasmid>
    </source>
</reference>
<dbReference type="Pfam" id="PF00482">
    <property type="entry name" value="T2SSF"/>
    <property type="match status" value="2"/>
</dbReference>
<dbReference type="HOGENOM" id="CLU_035032_2_1_0"/>
<dbReference type="GO" id="GO:0005886">
    <property type="term" value="C:plasma membrane"/>
    <property type="evidence" value="ECO:0007669"/>
    <property type="project" value="UniProtKB-SubCell"/>
</dbReference>
<dbReference type="Proteomes" id="UP000001916">
    <property type="component" value="Plasmid pMESIL02"/>
</dbReference>
<keyword evidence="10" id="KW-1185">Reference proteome</keyword>
<gene>
    <name evidence="9" type="ORF">Mesil_3593</name>
</gene>
<evidence type="ECO:0000256" key="5">
    <source>
        <dbReference type="ARBA" id="ARBA00022989"/>
    </source>
</evidence>
<dbReference type="InterPro" id="IPR018076">
    <property type="entry name" value="T2SS_GspF_dom"/>
</dbReference>
<keyword evidence="6 7" id="KW-0472">Membrane</keyword>
<dbReference type="EMBL" id="CP002044">
    <property type="protein sequence ID" value="ADH65383.1"/>
    <property type="molecule type" value="Genomic_DNA"/>
</dbReference>
<dbReference type="AlphaFoldDB" id="D7BJM7"/>
<evidence type="ECO:0000256" key="4">
    <source>
        <dbReference type="ARBA" id="ARBA00022692"/>
    </source>
</evidence>
<dbReference type="InterPro" id="IPR042094">
    <property type="entry name" value="T2SS_GspF_sf"/>
</dbReference>
<evidence type="ECO:0000256" key="6">
    <source>
        <dbReference type="ARBA" id="ARBA00023136"/>
    </source>
</evidence>
<dbReference type="InterPro" id="IPR003004">
    <property type="entry name" value="GspF/PilC"/>
</dbReference>
<organism evidence="9 10">
    <name type="scientific">Allomeiothermus silvanus (strain ATCC 700542 / DSM 9946 / NBRC 106475 / NCIMB 13440 / VI-R2)</name>
    <name type="common">Thermus silvanus</name>
    <dbReference type="NCBI Taxonomy" id="526227"/>
    <lineage>
        <taxon>Bacteria</taxon>
        <taxon>Thermotogati</taxon>
        <taxon>Deinococcota</taxon>
        <taxon>Deinococci</taxon>
        <taxon>Thermales</taxon>
        <taxon>Thermaceae</taxon>
        <taxon>Allomeiothermus</taxon>
    </lineage>
</organism>
<protein>
    <submittedName>
        <fullName evidence="9">Type II secretion system F domain protein</fullName>
    </submittedName>
</protein>
<feature type="transmembrane region" description="Helical" evidence="7">
    <location>
        <begin position="366"/>
        <end position="391"/>
    </location>
</feature>
<dbReference type="PRINTS" id="PR00812">
    <property type="entry name" value="BCTERIALGSPF"/>
</dbReference>
<feature type="domain" description="Type II secretion system protein GspF" evidence="8">
    <location>
        <begin position="266"/>
        <end position="389"/>
    </location>
</feature>
<dbReference type="Gene3D" id="1.20.81.30">
    <property type="entry name" value="Type II secretion system (T2SS), domain F"/>
    <property type="match status" value="2"/>
</dbReference>
<dbReference type="PANTHER" id="PTHR30012">
    <property type="entry name" value="GENERAL SECRETION PATHWAY PROTEIN"/>
    <property type="match status" value="1"/>
</dbReference>
<sequence>MATYRYMALEGGQPRSGTLEAASRSGVIDALKQRGMVPLEVVEEKAASRTLFARGYKTRDIARFARLFAILADSGIRPHDILEVLSKDMRHPRMKESIAAMAQDVGSGSSLYEAALRSPFLKPYAGLVLSGEKIGKIGRVMQQLSAFLEREAELTDEIKGAVTYPIVVMVIGLLITYFLFTGLVPGFASTLTGLGGELPFLTRLLMQISAFLRGAGLFIPLFLLAGGMAFRWYYSQPQGRLRVDGLLLRVPVFGTLLRDRAISKAMRTLAMLLEGGIPILEALETVSKSTGNAVYDQVFSAIKEEIGLRAKNVSEAFRTQEAYFTAAAMQQLRVGEQSSHLPEMMNYIAEDHEKESSLRARMLPKVIEPISIILLGGMVGLIVAGLFLPLFQMISTLGKG</sequence>
<comment type="subcellular location">
    <subcellularLocation>
        <location evidence="1">Cell membrane</location>
        <topology evidence="1">Multi-pass membrane protein</topology>
    </subcellularLocation>
</comment>
<keyword evidence="5 7" id="KW-1133">Transmembrane helix</keyword>
<dbReference type="PANTHER" id="PTHR30012:SF0">
    <property type="entry name" value="TYPE II SECRETION SYSTEM PROTEIN F-RELATED"/>
    <property type="match status" value="1"/>
</dbReference>
<proteinExistence type="inferred from homology"/>
<evidence type="ECO:0000313" key="9">
    <source>
        <dbReference type="EMBL" id="ADH65383.1"/>
    </source>
</evidence>
<evidence type="ECO:0000256" key="2">
    <source>
        <dbReference type="ARBA" id="ARBA00005745"/>
    </source>
</evidence>
<feature type="transmembrane region" description="Helical" evidence="7">
    <location>
        <begin position="166"/>
        <end position="188"/>
    </location>
</feature>
<keyword evidence="4 7" id="KW-0812">Transmembrane</keyword>
<comment type="similarity">
    <text evidence="2">Belongs to the GSP F family.</text>
</comment>
<dbReference type="RefSeq" id="WP_013159857.1">
    <property type="nucleotide sequence ID" value="NC_014214.1"/>
</dbReference>
<dbReference type="KEGG" id="msv:Mesil_3593"/>
<evidence type="ECO:0000259" key="8">
    <source>
        <dbReference type="Pfam" id="PF00482"/>
    </source>
</evidence>
<name>D7BJM7_ALLS1</name>
<dbReference type="OrthoDB" id="9805682at2"/>
<accession>D7BJM7</accession>
<evidence type="ECO:0000256" key="3">
    <source>
        <dbReference type="ARBA" id="ARBA00022475"/>
    </source>
</evidence>
<feature type="domain" description="Type II secretion system protein GspF" evidence="8">
    <location>
        <begin position="64"/>
        <end position="185"/>
    </location>
</feature>